<dbReference type="InterPro" id="IPR006680">
    <property type="entry name" value="Amidohydro-rel"/>
</dbReference>
<evidence type="ECO:0000313" key="3">
    <source>
        <dbReference type="EMBL" id="MDL9977798.1"/>
    </source>
</evidence>
<dbReference type="InterPro" id="IPR052350">
    <property type="entry name" value="Metallo-dep_Lactonases"/>
</dbReference>
<name>A0ABT7MTM3_9MICO</name>
<protein>
    <submittedName>
        <fullName evidence="3">Amidohydrolase family protein</fullName>
    </submittedName>
</protein>
<comment type="similarity">
    <text evidence="1">Belongs to the metallo-dependent hydrolases superfamily.</text>
</comment>
<comment type="caution">
    <text evidence="3">The sequence shown here is derived from an EMBL/GenBank/DDBJ whole genome shotgun (WGS) entry which is preliminary data.</text>
</comment>
<dbReference type="Pfam" id="PF04909">
    <property type="entry name" value="Amidohydro_2"/>
    <property type="match status" value="1"/>
</dbReference>
<dbReference type="Proteomes" id="UP001235064">
    <property type="component" value="Unassembled WGS sequence"/>
</dbReference>
<accession>A0ABT7MTM3</accession>
<evidence type="ECO:0000259" key="2">
    <source>
        <dbReference type="Pfam" id="PF04909"/>
    </source>
</evidence>
<evidence type="ECO:0000313" key="4">
    <source>
        <dbReference type="Proteomes" id="UP001235064"/>
    </source>
</evidence>
<feature type="domain" description="Amidohydrolase-related" evidence="2">
    <location>
        <begin position="2"/>
        <end position="278"/>
    </location>
</feature>
<organism evidence="3 4">
    <name type="scientific">Microbacterium candidum</name>
    <dbReference type="NCBI Taxonomy" id="3041922"/>
    <lineage>
        <taxon>Bacteria</taxon>
        <taxon>Bacillati</taxon>
        <taxon>Actinomycetota</taxon>
        <taxon>Actinomycetes</taxon>
        <taxon>Micrococcales</taxon>
        <taxon>Microbacteriaceae</taxon>
        <taxon>Microbacterium</taxon>
    </lineage>
</organism>
<dbReference type="EMBL" id="JASXSZ010000001">
    <property type="protein sequence ID" value="MDL9977798.1"/>
    <property type="molecule type" value="Genomic_DNA"/>
</dbReference>
<dbReference type="Gene3D" id="3.20.20.140">
    <property type="entry name" value="Metal-dependent hydrolases"/>
    <property type="match status" value="1"/>
</dbReference>
<dbReference type="PANTHER" id="PTHR43569">
    <property type="entry name" value="AMIDOHYDROLASE"/>
    <property type="match status" value="1"/>
</dbReference>
<gene>
    <name evidence="3" type="ORF">QSV35_00505</name>
</gene>
<dbReference type="RefSeq" id="WP_286285590.1">
    <property type="nucleotide sequence ID" value="NZ_JASXSZ010000001.1"/>
</dbReference>
<dbReference type="PANTHER" id="PTHR43569:SF2">
    <property type="entry name" value="AMIDOHYDROLASE-RELATED DOMAIN-CONTAINING PROTEIN"/>
    <property type="match status" value="1"/>
</dbReference>
<dbReference type="InterPro" id="IPR032466">
    <property type="entry name" value="Metal_Hydrolase"/>
</dbReference>
<sequence length="282" mass="30297">MIDAHVHMWDPRRFDYPWLSQAPILDRPFIPSDLDGEASGYGAIFVQADCAGTQSLDEARWVADLDWSGLRGIVAGADLRSPDLSDHLDALATVPGVVGVRHLLQGEDESDWADDDALRAGLRVLAARGLTFDACVHRGQLTALAPLLESVPDVKVVIDHLGKPAVDAGIDDAAGRQWLDSMRRLAERPLTHVKLSGLAPEAADRSTLDHNGDAFVTAGLELFGAERAMIGSDWPVSARLGAGLRPAKWRDRVLRVAASVGADRDAVDTGTAERFYGLAPTT</sequence>
<dbReference type="SUPFAM" id="SSF51556">
    <property type="entry name" value="Metallo-dependent hydrolases"/>
    <property type="match status" value="1"/>
</dbReference>
<proteinExistence type="inferred from homology"/>
<reference evidence="3 4" key="1">
    <citation type="submission" date="2023-06" db="EMBL/GenBank/DDBJ databases">
        <title>Microbacterium sp. nov., isolated from a waste landfill.</title>
        <authorList>
            <person name="Wen W."/>
        </authorList>
    </citation>
    <scope>NUCLEOTIDE SEQUENCE [LARGE SCALE GENOMIC DNA]</scope>
    <source>
        <strain evidence="3 4">ASV49</strain>
    </source>
</reference>
<evidence type="ECO:0000256" key="1">
    <source>
        <dbReference type="ARBA" id="ARBA00038310"/>
    </source>
</evidence>
<keyword evidence="4" id="KW-1185">Reference proteome</keyword>